<sequence length="193" mass="21136">MNRIAVFCGSSFGNDSIFEVKAKQLGKTLAKENIALVYGGAKVGLMGAIADGALEENGKVVGVLPNFLKEKELAHEGLSELILVDTMHERKTKMNDLCDGVITLPGGFGTLDELFEMLTWGQLGLHNKPIGILNINGYYDALISLLDTMVKNGLLKETNKQMVLVSDNIDDLLNKMKHYKAPDIGKWISKENI</sequence>
<reference evidence="4 5" key="1">
    <citation type="submission" date="2018-01" db="EMBL/GenBank/DDBJ databases">
        <title>Complete genome sequence of Flavivirga eckloniae ECD14 isolated from seaweed Ecklonia cava.</title>
        <authorList>
            <person name="Lee J.H."/>
            <person name="Baik K.S."/>
            <person name="Seong C.N."/>
        </authorList>
    </citation>
    <scope>NUCLEOTIDE SEQUENCE [LARGE SCALE GENOMIC DNA]</scope>
    <source>
        <strain evidence="4 5">ECD14</strain>
    </source>
</reference>
<evidence type="ECO:0000256" key="3">
    <source>
        <dbReference type="RuleBase" id="RU363015"/>
    </source>
</evidence>
<dbReference type="RefSeq" id="WP_102756132.1">
    <property type="nucleotide sequence ID" value="NZ_CP025791.1"/>
</dbReference>
<dbReference type="AlphaFoldDB" id="A0A2K9PSD7"/>
<dbReference type="GO" id="GO:0005829">
    <property type="term" value="C:cytosol"/>
    <property type="evidence" value="ECO:0007669"/>
    <property type="project" value="TreeGrafter"/>
</dbReference>
<dbReference type="GO" id="GO:0009691">
    <property type="term" value="P:cytokinin biosynthetic process"/>
    <property type="evidence" value="ECO:0007669"/>
    <property type="project" value="UniProtKB-UniRule"/>
</dbReference>
<name>A0A2K9PSD7_9FLAO</name>
<proteinExistence type="inferred from homology"/>
<dbReference type="PANTHER" id="PTHR31223:SF70">
    <property type="entry name" value="LOG FAMILY PROTEIN YJL055W"/>
    <property type="match status" value="1"/>
</dbReference>
<dbReference type="OrthoDB" id="9801098at2"/>
<dbReference type="GO" id="GO:0008714">
    <property type="term" value="F:AMP nucleosidase activity"/>
    <property type="evidence" value="ECO:0007669"/>
    <property type="project" value="UniProtKB-EC"/>
</dbReference>
<keyword evidence="3" id="KW-0203">Cytokinin biosynthesis</keyword>
<dbReference type="KEGG" id="fek:C1H87_12475"/>
<dbReference type="NCBIfam" id="TIGR00730">
    <property type="entry name" value="Rossman fold protein, TIGR00730 family"/>
    <property type="match status" value="1"/>
</dbReference>
<dbReference type="InterPro" id="IPR005269">
    <property type="entry name" value="LOG"/>
</dbReference>
<dbReference type="Proteomes" id="UP000235826">
    <property type="component" value="Chromosome"/>
</dbReference>
<gene>
    <name evidence="4" type="ORF">C1H87_12475</name>
</gene>
<organism evidence="4 5">
    <name type="scientific">Flavivirga eckloniae</name>
    <dbReference type="NCBI Taxonomy" id="1803846"/>
    <lineage>
        <taxon>Bacteria</taxon>
        <taxon>Pseudomonadati</taxon>
        <taxon>Bacteroidota</taxon>
        <taxon>Flavobacteriia</taxon>
        <taxon>Flavobacteriales</taxon>
        <taxon>Flavobacteriaceae</taxon>
        <taxon>Flavivirga</taxon>
    </lineage>
</organism>
<keyword evidence="5" id="KW-1185">Reference proteome</keyword>
<dbReference type="EC" id="3.2.2.n1" evidence="3"/>
<accession>A0A2K9PSD7</accession>
<dbReference type="Pfam" id="PF03641">
    <property type="entry name" value="Lysine_decarbox"/>
    <property type="match status" value="1"/>
</dbReference>
<comment type="catalytic activity">
    <reaction evidence="1">
        <text>AMP + H2O = D-ribose 5-phosphate + adenine</text>
        <dbReference type="Rhea" id="RHEA:20129"/>
        <dbReference type="ChEBI" id="CHEBI:15377"/>
        <dbReference type="ChEBI" id="CHEBI:16708"/>
        <dbReference type="ChEBI" id="CHEBI:78346"/>
        <dbReference type="ChEBI" id="CHEBI:456215"/>
        <dbReference type="EC" id="3.2.2.4"/>
    </reaction>
</comment>
<dbReference type="EMBL" id="CP025791">
    <property type="protein sequence ID" value="AUP79477.1"/>
    <property type="molecule type" value="Genomic_DNA"/>
</dbReference>
<dbReference type="PANTHER" id="PTHR31223">
    <property type="entry name" value="LOG FAMILY PROTEIN YJL055W"/>
    <property type="match status" value="1"/>
</dbReference>
<evidence type="ECO:0000256" key="2">
    <source>
        <dbReference type="ARBA" id="ARBA00006763"/>
    </source>
</evidence>
<protein>
    <recommendedName>
        <fullName evidence="3">Cytokinin riboside 5'-monophosphate phosphoribohydrolase</fullName>
        <ecNumber evidence="3">3.2.2.n1</ecNumber>
    </recommendedName>
</protein>
<dbReference type="Gene3D" id="3.40.50.450">
    <property type="match status" value="1"/>
</dbReference>
<evidence type="ECO:0000313" key="4">
    <source>
        <dbReference type="EMBL" id="AUP79477.1"/>
    </source>
</evidence>
<dbReference type="InterPro" id="IPR031100">
    <property type="entry name" value="LOG_fam"/>
</dbReference>
<comment type="similarity">
    <text evidence="2 3">Belongs to the LOG family.</text>
</comment>
<evidence type="ECO:0000256" key="1">
    <source>
        <dbReference type="ARBA" id="ARBA00000274"/>
    </source>
</evidence>
<keyword evidence="3" id="KW-0378">Hydrolase</keyword>
<evidence type="ECO:0000313" key="5">
    <source>
        <dbReference type="Proteomes" id="UP000235826"/>
    </source>
</evidence>
<dbReference type="SUPFAM" id="SSF102405">
    <property type="entry name" value="MCP/YpsA-like"/>
    <property type="match status" value="1"/>
</dbReference>